<dbReference type="EMBL" id="CP000543">
    <property type="protein sequence ID" value="ABM60707.1"/>
    <property type="molecule type" value="Genomic_DNA"/>
</dbReference>
<dbReference type="InterPro" id="IPR042217">
    <property type="entry name" value="T4SS_VirB10/TrbI"/>
</dbReference>
<dbReference type="HOGENOM" id="CLU_041899_6_1_4"/>
<protein>
    <submittedName>
        <fullName evidence="10">Conjugation TrbI family protein</fullName>
    </submittedName>
</protein>
<feature type="transmembrane region" description="Helical" evidence="9">
    <location>
        <begin position="39"/>
        <end position="59"/>
    </location>
</feature>
<evidence type="ECO:0000256" key="4">
    <source>
        <dbReference type="ARBA" id="ARBA00022692"/>
    </source>
</evidence>
<evidence type="ECO:0000256" key="3">
    <source>
        <dbReference type="ARBA" id="ARBA00022475"/>
    </source>
</evidence>
<keyword evidence="6 9" id="KW-0472">Membrane</keyword>
<dbReference type="KEGG" id="vei:Veis_5021"/>
<evidence type="ECO:0000313" key="10">
    <source>
        <dbReference type="EMBL" id="ABM60707.1"/>
    </source>
</evidence>
<evidence type="ECO:0000313" key="11">
    <source>
        <dbReference type="Proteomes" id="UP000000374"/>
    </source>
</evidence>
<feature type="region of interest" description="Disordered" evidence="8">
    <location>
        <begin position="126"/>
        <end position="172"/>
    </location>
</feature>
<evidence type="ECO:0000256" key="7">
    <source>
        <dbReference type="SAM" id="Coils"/>
    </source>
</evidence>
<dbReference type="InterPro" id="IPR047695">
    <property type="entry name" value="T4SS_VirB10/PtlG"/>
</dbReference>
<keyword evidence="10" id="KW-0614">Plasmid</keyword>
<dbReference type="AlphaFoldDB" id="A1WSV0"/>
<dbReference type="CDD" id="cd16429">
    <property type="entry name" value="VirB10"/>
    <property type="match status" value="1"/>
</dbReference>
<dbReference type="Gene3D" id="2.40.128.260">
    <property type="entry name" value="Type IV secretion system, VirB10/TraB/TrbI"/>
    <property type="match status" value="2"/>
</dbReference>
<evidence type="ECO:0000256" key="6">
    <source>
        <dbReference type="ARBA" id="ARBA00023136"/>
    </source>
</evidence>
<feature type="coiled-coil region" evidence="7">
    <location>
        <begin position="87"/>
        <end position="125"/>
    </location>
</feature>
<proteinExistence type="inferred from homology"/>
<feature type="region of interest" description="Disordered" evidence="8">
    <location>
        <begin position="1"/>
        <end position="29"/>
    </location>
</feature>
<geneLocation type="plasmid" evidence="10 11">
    <name>pVEIS01</name>
</geneLocation>
<dbReference type="Proteomes" id="UP000000374">
    <property type="component" value="Plasmid pVEIS01"/>
</dbReference>
<dbReference type="Pfam" id="PF03743">
    <property type="entry name" value="TrbI"/>
    <property type="match status" value="1"/>
</dbReference>
<organism evidence="10 11">
    <name type="scientific">Verminephrobacter eiseniae (strain EF01-2)</name>
    <dbReference type="NCBI Taxonomy" id="391735"/>
    <lineage>
        <taxon>Bacteria</taxon>
        <taxon>Pseudomonadati</taxon>
        <taxon>Pseudomonadota</taxon>
        <taxon>Betaproteobacteria</taxon>
        <taxon>Burkholderiales</taxon>
        <taxon>Comamonadaceae</taxon>
        <taxon>Verminephrobacter</taxon>
    </lineage>
</organism>
<evidence type="ECO:0000256" key="5">
    <source>
        <dbReference type="ARBA" id="ARBA00022989"/>
    </source>
</evidence>
<gene>
    <name evidence="10" type="ordered locus">Veis_5021</name>
</gene>
<dbReference type="OrthoDB" id="9766860at2"/>
<dbReference type="NCBIfam" id="NF038091">
    <property type="entry name" value="T4SS_VirB10"/>
    <property type="match status" value="1"/>
</dbReference>
<reference evidence="10 11" key="1">
    <citation type="submission" date="2006-12" db="EMBL/GenBank/DDBJ databases">
        <title>Complete sequence of plasmid pVEIS01 of Verminephrobacter eiseniae EF01-2.</title>
        <authorList>
            <consortium name="US DOE Joint Genome Institute"/>
            <person name="Copeland A."/>
            <person name="Lucas S."/>
            <person name="Lapidus A."/>
            <person name="Barry K."/>
            <person name="Detter J.C."/>
            <person name="Glavina del Rio T."/>
            <person name="Dalin E."/>
            <person name="Tice H."/>
            <person name="Pitluck S."/>
            <person name="Chertkov O."/>
            <person name="Brettin T."/>
            <person name="Bruce D."/>
            <person name="Han C."/>
            <person name="Tapia R."/>
            <person name="Gilna P."/>
            <person name="Schmutz J."/>
            <person name="Larimer F."/>
            <person name="Land M."/>
            <person name="Hauser L."/>
            <person name="Kyrpides N."/>
            <person name="Kim E."/>
            <person name="Stahl D."/>
            <person name="Richardson P."/>
        </authorList>
    </citation>
    <scope>NUCLEOTIDE SEQUENCE [LARGE SCALE GENOMIC DNA]</scope>
    <source>
        <strain evidence="11">EF01-2</strain>
        <plasmid evidence="11">Plasmid pVEIS01</plasmid>
    </source>
</reference>
<keyword evidence="4 9" id="KW-0812">Transmembrane</keyword>
<dbReference type="GeneID" id="76463277"/>
<evidence type="ECO:0000256" key="8">
    <source>
        <dbReference type="SAM" id="MobiDB-lite"/>
    </source>
</evidence>
<evidence type="ECO:0000256" key="1">
    <source>
        <dbReference type="ARBA" id="ARBA00004162"/>
    </source>
</evidence>
<evidence type="ECO:0000256" key="9">
    <source>
        <dbReference type="SAM" id="Phobius"/>
    </source>
</evidence>
<feature type="compositionally biased region" description="Gly residues" evidence="8">
    <location>
        <begin position="134"/>
        <end position="151"/>
    </location>
</feature>
<sequence>MSETTDFTNVGALPTLDTEPEVLGEPTSKAKSKTNVGKFAILGLVLVGFLFIVAGLLFYQKHKRANATVETPAKTAPVKPEFASKNAAVESDLIEKAKAEIKKKEEEDQAQIKAVEEAQAQAKAQAAAEAAKRGQGGFGQADGQQRGGQYSGGQAQQGNQPPPPPTPMERKMAGGVLLDSKGAKPKADAQLSEKEQQQREVQARMAAAGVTPGGGQGFNGGTGLQLAPGGQGGGADGLAARLQPTVLQARWAGKLPNLDYLLKRGTTIPCALKTGIDTTLPGFVICKVLNNVYSANGKVLLVERGADVFGEQQSQLKQGQERTFVVWTRIDNPNGVFANIDSPATDQMGYSGIPGYVDTHFWQRFGGAIMLSLIKDFSQAYSQRVANSSNTGATAAQPYSNTNQATQDMAAEALRNSINIPPTLVVLPATIVNVMVARDVSFENVFNVVE</sequence>
<dbReference type="GO" id="GO:0005886">
    <property type="term" value="C:plasma membrane"/>
    <property type="evidence" value="ECO:0007669"/>
    <property type="project" value="UniProtKB-SubCell"/>
</dbReference>
<keyword evidence="7" id="KW-0175">Coiled coil</keyword>
<dbReference type="InterPro" id="IPR005498">
    <property type="entry name" value="T4SS_VirB10/TraB/TrbI"/>
</dbReference>
<keyword evidence="5 9" id="KW-1133">Transmembrane helix</keyword>
<comment type="subcellular location">
    <subcellularLocation>
        <location evidence="1">Cell membrane</location>
        <topology evidence="1">Single-pass membrane protein</topology>
    </subcellularLocation>
</comment>
<dbReference type="eggNOG" id="COG2948">
    <property type="taxonomic scope" value="Bacteria"/>
</dbReference>
<keyword evidence="11" id="KW-1185">Reference proteome</keyword>
<keyword evidence="3" id="KW-1003">Cell membrane</keyword>
<name>A1WSV0_VEREI</name>
<comment type="similarity">
    <text evidence="2">Belongs to the TrbI/VirB10 family.</text>
</comment>
<evidence type="ECO:0000256" key="2">
    <source>
        <dbReference type="ARBA" id="ARBA00010265"/>
    </source>
</evidence>
<dbReference type="RefSeq" id="WP_011799404.1">
    <property type="nucleotide sequence ID" value="NC_008771.1"/>
</dbReference>
<accession>A1WSV0</accession>